<accession>A0AAE1GXE3</accession>
<feature type="compositionally biased region" description="Low complexity" evidence="2">
    <location>
        <begin position="490"/>
        <end position="499"/>
    </location>
</feature>
<organism evidence="4 5">
    <name type="scientific">Frankliniella fusca</name>
    <dbReference type="NCBI Taxonomy" id="407009"/>
    <lineage>
        <taxon>Eukaryota</taxon>
        <taxon>Metazoa</taxon>
        <taxon>Ecdysozoa</taxon>
        <taxon>Arthropoda</taxon>
        <taxon>Hexapoda</taxon>
        <taxon>Insecta</taxon>
        <taxon>Pterygota</taxon>
        <taxon>Neoptera</taxon>
        <taxon>Paraneoptera</taxon>
        <taxon>Thysanoptera</taxon>
        <taxon>Terebrantia</taxon>
        <taxon>Thripoidea</taxon>
        <taxon>Thripidae</taxon>
        <taxon>Frankliniella</taxon>
    </lineage>
</organism>
<dbReference type="AlphaFoldDB" id="A0AAE1GXE3"/>
<feature type="compositionally biased region" description="Low complexity" evidence="2">
    <location>
        <begin position="236"/>
        <end position="246"/>
    </location>
</feature>
<dbReference type="GO" id="GO:0003676">
    <property type="term" value="F:nucleic acid binding"/>
    <property type="evidence" value="ECO:0007669"/>
    <property type="project" value="InterPro"/>
</dbReference>
<dbReference type="PANTHER" id="PTHR33223:SF6">
    <property type="entry name" value="CCHC-TYPE DOMAIN-CONTAINING PROTEIN"/>
    <property type="match status" value="1"/>
</dbReference>
<dbReference type="Proteomes" id="UP001219518">
    <property type="component" value="Unassembled WGS sequence"/>
</dbReference>
<protein>
    <submittedName>
        <fullName evidence="4">Activity-regulated cytoskeleton associated protein 1</fullName>
    </submittedName>
</protein>
<evidence type="ECO:0000313" key="4">
    <source>
        <dbReference type="EMBL" id="KAK3909630.1"/>
    </source>
</evidence>
<reference evidence="4" key="2">
    <citation type="journal article" date="2023" name="BMC Genomics">
        <title>Pest status, molecular evolution, and epigenetic factors derived from the genome assembly of Frankliniella fusca, a thysanopteran phytovirus vector.</title>
        <authorList>
            <person name="Catto M.A."/>
            <person name="Labadie P.E."/>
            <person name="Jacobson A.L."/>
            <person name="Kennedy G.G."/>
            <person name="Srinivasan R."/>
            <person name="Hunt B.G."/>
        </authorList>
    </citation>
    <scope>NUCLEOTIDE SEQUENCE</scope>
    <source>
        <strain evidence="4">PL_HMW_Pooled</strain>
    </source>
</reference>
<feature type="domain" description="CCHC-type" evidence="3">
    <location>
        <begin position="517"/>
        <end position="531"/>
    </location>
</feature>
<keyword evidence="5" id="KW-1185">Reference proteome</keyword>
<evidence type="ECO:0000313" key="5">
    <source>
        <dbReference type="Proteomes" id="UP001219518"/>
    </source>
</evidence>
<reference evidence="4" key="1">
    <citation type="submission" date="2021-07" db="EMBL/GenBank/DDBJ databases">
        <authorList>
            <person name="Catto M.A."/>
            <person name="Jacobson A."/>
            <person name="Kennedy G."/>
            <person name="Labadie P."/>
            <person name="Hunt B.G."/>
            <person name="Srinivasan R."/>
        </authorList>
    </citation>
    <scope>NUCLEOTIDE SEQUENCE</scope>
    <source>
        <strain evidence="4">PL_HMW_Pooled</strain>
        <tissue evidence="4">Head</tissue>
    </source>
</reference>
<dbReference type="Pfam" id="PF03732">
    <property type="entry name" value="Retrotrans_gag"/>
    <property type="match status" value="1"/>
</dbReference>
<dbReference type="InterPro" id="IPR036397">
    <property type="entry name" value="RNaseH_sf"/>
</dbReference>
<feature type="compositionally biased region" description="Basic and acidic residues" evidence="2">
    <location>
        <begin position="181"/>
        <end position="224"/>
    </location>
</feature>
<dbReference type="PROSITE" id="PS50158">
    <property type="entry name" value="ZF_CCHC"/>
    <property type="match status" value="1"/>
</dbReference>
<feature type="compositionally biased region" description="Basic and acidic residues" evidence="2">
    <location>
        <begin position="466"/>
        <end position="481"/>
    </location>
</feature>
<feature type="compositionally biased region" description="Basic residues" evidence="2">
    <location>
        <begin position="254"/>
        <end position="283"/>
    </location>
</feature>
<keyword evidence="1" id="KW-0863">Zinc-finger</keyword>
<evidence type="ECO:0000256" key="2">
    <source>
        <dbReference type="SAM" id="MobiDB-lite"/>
    </source>
</evidence>
<dbReference type="PANTHER" id="PTHR33223">
    <property type="entry name" value="CCHC-TYPE DOMAIN-CONTAINING PROTEIN"/>
    <property type="match status" value="1"/>
</dbReference>
<comment type="caution">
    <text evidence="4">The sequence shown here is derived from an EMBL/GenBank/DDBJ whole genome shotgun (WGS) entry which is preliminary data.</text>
</comment>
<evidence type="ECO:0000259" key="3">
    <source>
        <dbReference type="PROSITE" id="PS50158"/>
    </source>
</evidence>
<keyword evidence="1" id="KW-0862">Zinc</keyword>
<dbReference type="InterPro" id="IPR005162">
    <property type="entry name" value="Retrotrans_gag_dom"/>
</dbReference>
<name>A0AAE1GXE3_9NEOP</name>
<sequence>MAAASTISTVEKTLACHQVLSTYLLDDEIDFELELRGVSVVGATREQKEALFEEHCDTDAPLDRLSAINLKRENEVLMLKTAELRQLAKDAEDKRITRQNGQQKLNRLGTLYCYTIARLNRVMFRDPALYSDFQEINERVWYAYQALEGIFTSIRFPVPYDSDEAEETRERREKRRKSRLERKEYEDTIKSRSEATKQEEKKDKKLLEREKPRITVKKQYREVKQYASDTSDSESSRSSSTSSTSDSDSDAGAKKKKKHSKKKSKKHRKSKKNKRKKKKHRRSSSSSSSEDEASRPRTRMNPVTRFPHRFGKDEDLHNFLDDVEGAADNHDIGDEELLRGVGALLTGQAKIWYRAKRNWFTTWDQFKREIKNAFEPGEDDDATLEKLHSLTQAPDETFIVYEARGDQLFHRLTTPLSDKERFRILWKGLHLFYRSRIPSSSVSSLRELRKTCKALEVDKKAIQKLENEAKTRDRRRAEKHEKKERKHAKAAAAEVDSSSSEAEAAAVQTSCSPAVQCWRCGEYGHFSLHCKTKIFCIGCGMKDTLAERCKNCAKAMASGKWTQNKINSGHSSRFGQERLPRSNPVERYNQTIETVIVCYLQQEDRPHREWDKYLSEIKCALNTSVSHVTGHTPHLVVFGNELLLDGRERCFDDTVEDPEVEVPDTDLLPRQEIISEVQELLKKALVKYASRYNLRRRDFSYNPGDPVLKMKFVKSDKALGFAKKLAAPYEGPYKVKQKIGRVSYMLEDSEGQELGPFHVDQLKKFNS</sequence>
<dbReference type="Gene3D" id="3.30.420.10">
    <property type="entry name" value="Ribonuclease H-like superfamily/Ribonuclease H"/>
    <property type="match status" value="1"/>
</dbReference>
<keyword evidence="1" id="KW-0479">Metal-binding</keyword>
<dbReference type="InterPro" id="IPR001878">
    <property type="entry name" value="Znf_CCHC"/>
</dbReference>
<gene>
    <name evidence="4" type="ORF">KUF71_003986</name>
</gene>
<dbReference type="EMBL" id="JAHWGI010000107">
    <property type="protein sequence ID" value="KAK3909630.1"/>
    <property type="molecule type" value="Genomic_DNA"/>
</dbReference>
<evidence type="ECO:0000256" key="1">
    <source>
        <dbReference type="PROSITE-ProRule" id="PRU00047"/>
    </source>
</evidence>
<dbReference type="GO" id="GO:0008270">
    <property type="term" value="F:zinc ion binding"/>
    <property type="evidence" value="ECO:0007669"/>
    <property type="project" value="UniProtKB-KW"/>
</dbReference>
<feature type="region of interest" description="Disordered" evidence="2">
    <location>
        <begin position="466"/>
        <end position="499"/>
    </location>
</feature>
<feature type="region of interest" description="Disordered" evidence="2">
    <location>
        <begin position="163"/>
        <end position="310"/>
    </location>
</feature>
<proteinExistence type="predicted"/>